<keyword evidence="1" id="KW-0646">Protease inhibitor</keyword>
<dbReference type="InterPro" id="IPR036331">
    <property type="entry name" value="Chagasin-like_sf"/>
</dbReference>
<dbReference type="AlphaFoldDB" id="A0A211ZFM8"/>
<dbReference type="Proteomes" id="UP000196655">
    <property type="component" value="Unassembled WGS sequence"/>
</dbReference>
<dbReference type="InterPro" id="IPR052345">
    <property type="entry name" value="Rad_response_metalloprotease"/>
</dbReference>
<dbReference type="Pfam" id="PF09394">
    <property type="entry name" value="Inhibitor_I42"/>
    <property type="match status" value="1"/>
</dbReference>
<dbReference type="GO" id="GO:0004869">
    <property type="term" value="F:cysteine-type endopeptidase inhibitor activity"/>
    <property type="evidence" value="ECO:0007669"/>
    <property type="project" value="UniProtKB-KW"/>
</dbReference>
<dbReference type="EMBL" id="NHON01000069">
    <property type="protein sequence ID" value="OWJ64089.1"/>
    <property type="molecule type" value="Genomic_DNA"/>
</dbReference>
<dbReference type="OrthoDB" id="9794834at2"/>
<dbReference type="Gene3D" id="1.10.10.2910">
    <property type="match status" value="1"/>
</dbReference>
<dbReference type="InterPro" id="IPR018990">
    <property type="entry name" value="Prot_inh_I42_chagasin"/>
</dbReference>
<feature type="domain" description="Proteinase inhibitor I42 chagasin" evidence="4">
    <location>
        <begin position="230"/>
        <end position="311"/>
    </location>
</feature>
<proteinExistence type="predicted"/>
<dbReference type="Pfam" id="PF06114">
    <property type="entry name" value="Peptidase_M78"/>
    <property type="match status" value="1"/>
</dbReference>
<evidence type="ECO:0000256" key="1">
    <source>
        <dbReference type="ARBA" id="ARBA00022690"/>
    </source>
</evidence>
<dbReference type="Gene3D" id="2.60.40.2020">
    <property type="match status" value="1"/>
</dbReference>
<name>A0A211ZFM8_9PROT</name>
<dbReference type="SUPFAM" id="SSF141066">
    <property type="entry name" value="ICP-like"/>
    <property type="match status" value="1"/>
</dbReference>
<sequence length="338" mass="37829">MADYAVAIRRATLEATRLHRDLGVQAKAVHGAGRVDVYDAIARLGVPLFFTKLDGLLGVYLNDPSPGVLVTTQRPQNQQRFTAAHELGHHYLGHDPSLDDESILRRAPFQTRTGDDLQEVEAEAFAAAFLLPRWLLAWHCERQDWTIASLSDPVKVYQLALRVGTSFGAAVWTLHRYDVFDRATARAMAALQVKRIKQEILLGYEPENYRGDVWLITERDADMRINGGPGDLVVVRLPEHSGSGYLWRVEAIDGEALTVVADGREETDTDGIGSPTLRRITTAARDRRAGELRLTETRAWQPAKPLNTFAVQYNLAGAELQGWYKDQRQQHRQALEAA</sequence>
<gene>
    <name evidence="5" type="ORF">BWR60_26615</name>
</gene>
<protein>
    <recommendedName>
        <fullName evidence="7">IrrE N-terminal-like domain-containing protein</fullName>
    </recommendedName>
</protein>
<evidence type="ECO:0000313" key="5">
    <source>
        <dbReference type="EMBL" id="OWJ64089.1"/>
    </source>
</evidence>
<feature type="domain" description="IrrE N-terminal-like" evidence="3">
    <location>
        <begin position="43"/>
        <end position="171"/>
    </location>
</feature>
<evidence type="ECO:0000256" key="2">
    <source>
        <dbReference type="ARBA" id="ARBA00022704"/>
    </source>
</evidence>
<reference evidence="6" key="1">
    <citation type="submission" date="2017-05" db="EMBL/GenBank/DDBJ databases">
        <authorList>
            <person name="Macchi M."/>
            <person name="Festa S."/>
            <person name="Coppotelli B.M."/>
            <person name="Morelli I.S."/>
        </authorList>
    </citation>
    <scope>NUCLEOTIDE SEQUENCE [LARGE SCALE GENOMIC DNA]</scope>
    <source>
        <strain evidence="6">I</strain>
    </source>
</reference>
<dbReference type="InterPro" id="IPR010359">
    <property type="entry name" value="IrrE_HExxH"/>
</dbReference>
<keyword evidence="2" id="KW-0789">Thiol protease inhibitor</keyword>
<dbReference type="PANTHER" id="PTHR43236">
    <property type="entry name" value="ANTITOXIN HIGA1"/>
    <property type="match status" value="1"/>
</dbReference>
<dbReference type="PANTHER" id="PTHR43236:SF1">
    <property type="entry name" value="BLL7220 PROTEIN"/>
    <property type="match status" value="1"/>
</dbReference>
<dbReference type="RefSeq" id="WP_088154678.1">
    <property type="nucleotide sequence ID" value="NZ_NHON01000069.1"/>
</dbReference>
<keyword evidence="6" id="KW-1185">Reference proteome</keyword>
<evidence type="ECO:0000259" key="4">
    <source>
        <dbReference type="Pfam" id="PF09394"/>
    </source>
</evidence>
<organism evidence="5 6">
    <name type="scientific">Inquilinus limosus</name>
    <dbReference type="NCBI Taxonomy" id="171674"/>
    <lineage>
        <taxon>Bacteria</taxon>
        <taxon>Pseudomonadati</taxon>
        <taxon>Pseudomonadota</taxon>
        <taxon>Alphaproteobacteria</taxon>
        <taxon>Rhodospirillales</taxon>
        <taxon>Rhodospirillaceae</taxon>
        <taxon>Inquilinus</taxon>
    </lineage>
</organism>
<comment type="caution">
    <text evidence="5">The sequence shown here is derived from an EMBL/GenBank/DDBJ whole genome shotgun (WGS) entry which is preliminary data.</text>
</comment>
<evidence type="ECO:0000313" key="6">
    <source>
        <dbReference type="Proteomes" id="UP000196655"/>
    </source>
</evidence>
<evidence type="ECO:0000259" key="3">
    <source>
        <dbReference type="Pfam" id="PF06114"/>
    </source>
</evidence>
<evidence type="ECO:0008006" key="7">
    <source>
        <dbReference type="Google" id="ProtNLM"/>
    </source>
</evidence>
<accession>A0A211ZFM8</accession>